<dbReference type="InterPro" id="IPR036388">
    <property type="entry name" value="WH-like_DNA-bd_sf"/>
</dbReference>
<dbReference type="PANTHER" id="PTHR33463:SF209">
    <property type="entry name" value="DISEASE RESISTANCE PROTEIN RPS2-LIKE"/>
    <property type="match status" value="1"/>
</dbReference>
<dbReference type="Proteomes" id="UP001652660">
    <property type="component" value="Chromosome 5e"/>
</dbReference>
<dbReference type="Pfam" id="PF00931">
    <property type="entry name" value="NB-ARC"/>
    <property type="match status" value="1"/>
</dbReference>
<dbReference type="Gene3D" id="1.10.10.10">
    <property type="entry name" value="Winged helix-like DNA-binding domain superfamily/Winged helix DNA-binding domain"/>
    <property type="match status" value="1"/>
</dbReference>
<sequence>MEYISPLASLVQCFCRQECLRKSVSKQCSYFDKPQTILGRLNEQMRVLNARETDIRQMLTIERVRNGMEPKAEVKLWLENVDQIKDSVNKVKEDSADDRRCLIGCFPNYYFRLKLGNMVEEQIHKVNELLEQGKFSEGAVVGMLPERGKTLPATMLMGETAKRSSRRIWHYLMDETIRTIGIFGMGGVGKTTIMIEINNRLVREDVRFDTVIWVTASRESNLPKLQNDIAKSIGLCFDSDDDGMTRASKLWNALRGPKKFLLIIDDLWEAFPLQEVGIPSQEFSNSFKLVITTRSLSVCRGMETMREVEVELLSSEEAWNLFKHKVGEEVVSSLSIEAVAKEIAKECGGLPLAIATVGRALRKEYNVRQWRIALRELQNSTIRIDGMENQVLSRLRFSYERLKDDTTRSCFLFCAVYPKDHHVNVEELIRYWIYEGLLGNLGDMETKMQQGYILVDELKNACMLESIYQHGSIDEHVKMHDLIRDMAIALTGGNQIFMVRAGQSIHKPPLHEEWHPDLERVSLMRNDLSSLDCEPRCPKLSTLLLQYNSLSKGINPSFFNHMQNLQVLDLSYTGILRLPDSFSNLENLRALLLCSCWNLHCVPTLSKLKELRVLDLSYSSIEHMPHGMEMLTNLRCLDLSQCRANDFQSSFLSNYRMLENLLLIGLWQSLELGKVFVDQLTSCINLSLFEANFRTVEDFNYYTMSGHWSQVESFKFCIGYPESSMRFGRNSVALIGAHMFHREILALLPGRIHELVLLACSGINHLPTSISFASSQLQICKLQHCDDMEWIITSGWSTFPTLESLEIEGLGKLHTFCMGIPQEGTLANLKVLHVSQCNDLKTVLSFELVQNLKSLEEIVIENCERIEEIIDDERGGEDVTQVDNAEIIFPRLQKLKLSSLPRLTSICWNRVMICDSLSIIEVHKCPELTALPFFVEIRQLLKQSLKQIKGSRRWREDLMKSHPDCIGLLYSIFKVTQSSAAYDIFEPQNSAANEIFEEDDGRNIGESASSSFGPR</sequence>
<keyword evidence="4" id="KW-0547">Nucleotide-binding</keyword>
<evidence type="ECO:0000256" key="1">
    <source>
        <dbReference type="ARBA" id="ARBA00008894"/>
    </source>
</evidence>
<proteinExistence type="inferred from homology"/>
<evidence type="ECO:0000256" key="5">
    <source>
        <dbReference type="ARBA" id="ARBA00022821"/>
    </source>
</evidence>
<evidence type="ECO:0000313" key="10">
    <source>
        <dbReference type="RefSeq" id="XP_071904896.1"/>
    </source>
</evidence>
<feature type="compositionally biased region" description="Polar residues" evidence="7">
    <location>
        <begin position="1006"/>
        <end position="1015"/>
    </location>
</feature>
<evidence type="ECO:0000256" key="6">
    <source>
        <dbReference type="ARBA" id="ARBA00022840"/>
    </source>
</evidence>
<dbReference type="Pfam" id="PF23559">
    <property type="entry name" value="WHD_DRP"/>
    <property type="match status" value="1"/>
</dbReference>
<dbReference type="InterPro" id="IPR058922">
    <property type="entry name" value="WHD_DRP"/>
</dbReference>
<dbReference type="InterPro" id="IPR002182">
    <property type="entry name" value="NB-ARC"/>
</dbReference>
<dbReference type="SUPFAM" id="SSF52058">
    <property type="entry name" value="L domain-like"/>
    <property type="match status" value="1"/>
</dbReference>
<dbReference type="PRINTS" id="PR00364">
    <property type="entry name" value="DISEASERSIST"/>
</dbReference>
<keyword evidence="2" id="KW-0433">Leucine-rich repeat</keyword>
<keyword evidence="6" id="KW-0067">ATP-binding</keyword>
<keyword evidence="5" id="KW-0611">Plant defense</keyword>
<gene>
    <name evidence="10" type="primary">LOC113687839</name>
</gene>
<dbReference type="InterPro" id="IPR057135">
    <property type="entry name" value="At4g27190-like_LRR"/>
</dbReference>
<dbReference type="InterPro" id="IPR001611">
    <property type="entry name" value="Leu-rich_rpt"/>
</dbReference>
<protein>
    <submittedName>
        <fullName evidence="10">Probable disease resistance protein At1g61300 isoform X1</fullName>
    </submittedName>
</protein>
<feature type="domain" description="AAA+ ATPase" evidence="8">
    <location>
        <begin position="176"/>
        <end position="314"/>
    </location>
</feature>
<dbReference type="SUPFAM" id="SSF52540">
    <property type="entry name" value="P-loop containing nucleoside triphosphate hydrolases"/>
    <property type="match status" value="1"/>
</dbReference>
<dbReference type="InterPro" id="IPR003593">
    <property type="entry name" value="AAA+_ATPase"/>
</dbReference>
<comment type="similarity">
    <text evidence="1">Belongs to the disease resistance NB-LRR family.</text>
</comment>
<organism evidence="9 10">
    <name type="scientific">Coffea arabica</name>
    <name type="common">Arabian coffee</name>
    <dbReference type="NCBI Taxonomy" id="13443"/>
    <lineage>
        <taxon>Eukaryota</taxon>
        <taxon>Viridiplantae</taxon>
        <taxon>Streptophyta</taxon>
        <taxon>Embryophyta</taxon>
        <taxon>Tracheophyta</taxon>
        <taxon>Spermatophyta</taxon>
        <taxon>Magnoliopsida</taxon>
        <taxon>eudicotyledons</taxon>
        <taxon>Gunneridae</taxon>
        <taxon>Pentapetalae</taxon>
        <taxon>asterids</taxon>
        <taxon>lamiids</taxon>
        <taxon>Gentianales</taxon>
        <taxon>Rubiaceae</taxon>
        <taxon>Ixoroideae</taxon>
        <taxon>Gardenieae complex</taxon>
        <taxon>Bertiereae - Coffeeae clade</taxon>
        <taxon>Coffeeae</taxon>
        <taxon>Coffea</taxon>
    </lineage>
</organism>
<dbReference type="PANTHER" id="PTHR33463">
    <property type="entry name" value="NB-ARC DOMAIN-CONTAINING PROTEIN-RELATED"/>
    <property type="match status" value="1"/>
</dbReference>
<feature type="region of interest" description="Disordered" evidence="7">
    <location>
        <begin position="996"/>
        <end position="1015"/>
    </location>
</feature>
<dbReference type="RefSeq" id="XP_071904896.1">
    <property type="nucleotide sequence ID" value="XM_072048795.1"/>
</dbReference>
<dbReference type="Pfam" id="PF13855">
    <property type="entry name" value="LRR_8"/>
    <property type="match status" value="1"/>
</dbReference>
<dbReference type="Pfam" id="PF23247">
    <property type="entry name" value="LRR_RPS2"/>
    <property type="match status" value="1"/>
</dbReference>
<dbReference type="InterPro" id="IPR027417">
    <property type="entry name" value="P-loop_NTPase"/>
</dbReference>
<dbReference type="Gene3D" id="3.40.50.300">
    <property type="entry name" value="P-loop containing nucleotide triphosphate hydrolases"/>
    <property type="match status" value="1"/>
</dbReference>
<evidence type="ECO:0000256" key="2">
    <source>
        <dbReference type="ARBA" id="ARBA00022614"/>
    </source>
</evidence>
<dbReference type="Gene3D" id="1.10.8.430">
    <property type="entry name" value="Helical domain of apoptotic protease-activating factors"/>
    <property type="match status" value="1"/>
</dbReference>
<reference evidence="10" key="1">
    <citation type="submission" date="2025-08" db="UniProtKB">
        <authorList>
            <consortium name="RefSeq"/>
        </authorList>
    </citation>
    <scope>IDENTIFICATION</scope>
    <source>
        <tissue evidence="10">Leaves</tissue>
    </source>
</reference>
<name>A0ABM4UC85_COFAR</name>
<dbReference type="InterPro" id="IPR032675">
    <property type="entry name" value="LRR_dom_sf"/>
</dbReference>
<accession>A0ABM4UC85</accession>
<keyword evidence="3" id="KW-0677">Repeat</keyword>
<evidence type="ECO:0000259" key="8">
    <source>
        <dbReference type="SMART" id="SM00382"/>
    </source>
</evidence>
<dbReference type="Gene3D" id="3.80.10.10">
    <property type="entry name" value="Ribonuclease Inhibitor"/>
    <property type="match status" value="2"/>
</dbReference>
<evidence type="ECO:0000313" key="9">
    <source>
        <dbReference type="Proteomes" id="UP001652660"/>
    </source>
</evidence>
<keyword evidence="9" id="KW-1185">Reference proteome</keyword>
<evidence type="ECO:0000256" key="3">
    <source>
        <dbReference type="ARBA" id="ARBA00022737"/>
    </source>
</evidence>
<dbReference type="SMART" id="SM00382">
    <property type="entry name" value="AAA"/>
    <property type="match status" value="1"/>
</dbReference>
<dbReference type="InterPro" id="IPR050905">
    <property type="entry name" value="Plant_NBS-LRR"/>
</dbReference>
<dbReference type="GeneID" id="113687839"/>
<dbReference type="InterPro" id="IPR042197">
    <property type="entry name" value="Apaf_helical"/>
</dbReference>
<evidence type="ECO:0000256" key="7">
    <source>
        <dbReference type="SAM" id="MobiDB-lite"/>
    </source>
</evidence>
<evidence type="ECO:0000256" key="4">
    <source>
        <dbReference type="ARBA" id="ARBA00022741"/>
    </source>
</evidence>